<evidence type="ECO:0000313" key="9">
    <source>
        <dbReference type="Proteomes" id="UP001345963"/>
    </source>
</evidence>
<dbReference type="Gene3D" id="3.40.50.1000">
    <property type="entry name" value="HAD superfamily/HAD-like"/>
    <property type="match status" value="1"/>
</dbReference>
<accession>A0ABU7AF16</accession>
<dbReference type="Proteomes" id="UP001345963">
    <property type="component" value="Unassembled WGS sequence"/>
</dbReference>
<evidence type="ECO:0000256" key="3">
    <source>
        <dbReference type="ARBA" id="ARBA00022741"/>
    </source>
</evidence>
<evidence type="ECO:0000256" key="4">
    <source>
        <dbReference type="ARBA" id="ARBA00022840"/>
    </source>
</evidence>
<evidence type="ECO:0000256" key="5">
    <source>
        <dbReference type="ARBA" id="ARBA00022967"/>
    </source>
</evidence>
<reference evidence="8 9" key="1">
    <citation type="submission" date="2021-07" db="EMBL/GenBank/DDBJ databases">
        <authorList>
            <person name="Palmer J.M."/>
        </authorList>
    </citation>
    <scope>NUCLEOTIDE SEQUENCE [LARGE SCALE GENOMIC DNA]</scope>
    <source>
        <strain evidence="8 9">AT_MEX2019</strain>
        <tissue evidence="8">Muscle</tissue>
    </source>
</reference>
<dbReference type="EMBL" id="JAHUTI010011170">
    <property type="protein sequence ID" value="MED6236010.1"/>
    <property type="molecule type" value="Genomic_DNA"/>
</dbReference>
<keyword evidence="3" id="KW-0547">Nucleotide-binding</keyword>
<dbReference type="InterPro" id="IPR023298">
    <property type="entry name" value="ATPase_P-typ_TM_dom_sf"/>
</dbReference>
<name>A0ABU7AF16_9TELE</name>
<keyword evidence="7" id="KW-0472">Membrane</keyword>
<keyword evidence="5" id="KW-1278">Translocase</keyword>
<comment type="caution">
    <text evidence="8">The sequence shown here is derived from an EMBL/GenBank/DDBJ whole genome shotgun (WGS) entry which is preliminary data.</text>
</comment>
<dbReference type="InterPro" id="IPR023214">
    <property type="entry name" value="HAD_sf"/>
</dbReference>
<gene>
    <name evidence="8" type="primary">ATP1A2_1</name>
    <name evidence="8" type="ORF">ATANTOWER_003202</name>
</gene>
<protein>
    <submittedName>
        <fullName evidence="8">Sodium/potassium-transporting ATPase subunit alpha-2</fullName>
    </submittedName>
</protein>
<dbReference type="InterPro" id="IPR023299">
    <property type="entry name" value="ATPase_P-typ_cyto_dom_N"/>
</dbReference>
<keyword evidence="2" id="KW-0812">Transmembrane</keyword>
<evidence type="ECO:0000256" key="6">
    <source>
        <dbReference type="ARBA" id="ARBA00022989"/>
    </source>
</evidence>
<dbReference type="InterPro" id="IPR050510">
    <property type="entry name" value="Cation_transp_ATPase_P-type"/>
</dbReference>
<comment type="subcellular location">
    <subcellularLocation>
        <location evidence="1">Membrane</location>
    </subcellularLocation>
</comment>
<evidence type="ECO:0000313" key="8">
    <source>
        <dbReference type="EMBL" id="MED6236010.1"/>
    </source>
</evidence>
<dbReference type="Gene3D" id="3.40.1110.10">
    <property type="entry name" value="Calcium-transporting ATPase, cytoplasmic domain N"/>
    <property type="match status" value="1"/>
</dbReference>
<dbReference type="PANTHER" id="PTHR43294:SF22">
    <property type="entry name" value="SODIUM_POTASSIUM-TRANSPORTING ATPASE SUBUNIT ALPHA"/>
    <property type="match status" value="1"/>
</dbReference>
<dbReference type="PANTHER" id="PTHR43294">
    <property type="entry name" value="SODIUM/POTASSIUM-TRANSPORTING ATPASE SUBUNIT ALPHA"/>
    <property type="match status" value="1"/>
</dbReference>
<dbReference type="SUPFAM" id="SSF81665">
    <property type="entry name" value="Calcium ATPase, transmembrane domain M"/>
    <property type="match status" value="1"/>
</dbReference>
<organism evidence="8 9">
    <name type="scientific">Ataeniobius toweri</name>
    <dbReference type="NCBI Taxonomy" id="208326"/>
    <lineage>
        <taxon>Eukaryota</taxon>
        <taxon>Metazoa</taxon>
        <taxon>Chordata</taxon>
        <taxon>Craniata</taxon>
        <taxon>Vertebrata</taxon>
        <taxon>Euteleostomi</taxon>
        <taxon>Actinopterygii</taxon>
        <taxon>Neopterygii</taxon>
        <taxon>Teleostei</taxon>
        <taxon>Neoteleostei</taxon>
        <taxon>Acanthomorphata</taxon>
        <taxon>Ovalentaria</taxon>
        <taxon>Atherinomorphae</taxon>
        <taxon>Cyprinodontiformes</taxon>
        <taxon>Goodeidae</taxon>
        <taxon>Ataeniobius</taxon>
    </lineage>
</organism>
<dbReference type="SUPFAM" id="SSF81660">
    <property type="entry name" value="Metal cation-transporting ATPase, ATP-binding domain N"/>
    <property type="match status" value="1"/>
</dbReference>
<keyword evidence="4" id="KW-0067">ATP-binding</keyword>
<evidence type="ECO:0000256" key="2">
    <source>
        <dbReference type="ARBA" id="ARBA00022692"/>
    </source>
</evidence>
<dbReference type="InterPro" id="IPR018303">
    <property type="entry name" value="ATPase_P-typ_P_site"/>
</dbReference>
<proteinExistence type="predicted"/>
<keyword evidence="6" id="KW-1133">Transmembrane helix</keyword>
<dbReference type="PRINTS" id="PR00121">
    <property type="entry name" value="NAKATPASE"/>
</dbReference>
<dbReference type="Gene3D" id="1.20.1110.10">
    <property type="entry name" value="Calcium-transporting ATPase, transmembrane domain"/>
    <property type="match status" value="1"/>
</dbReference>
<dbReference type="Pfam" id="PF13246">
    <property type="entry name" value="Cation_ATPase"/>
    <property type="match status" value="1"/>
</dbReference>
<sequence length="180" mass="19874">MVCLTLTAKRMAKKNCLVKNLEAVETLGSTSTICSDKTGTLTQNRMTVAHMWFDNQIHEADTTEDHSGSVFDKSSGTWASLSRVAGLCNRAVFRPGQEHLSILMRDTAGDASESALLKCIEVCSGNVRDMRARNPKVAEIPFNSSNKFQLSIHEVEESPSGHLLVMKGAPERILDRFVYQ</sequence>
<keyword evidence="9" id="KW-1185">Reference proteome</keyword>
<evidence type="ECO:0000256" key="1">
    <source>
        <dbReference type="ARBA" id="ARBA00004370"/>
    </source>
</evidence>
<evidence type="ECO:0000256" key="7">
    <source>
        <dbReference type="ARBA" id="ARBA00023136"/>
    </source>
</evidence>
<dbReference type="PROSITE" id="PS00154">
    <property type="entry name" value="ATPASE_E1_E2"/>
    <property type="match status" value="1"/>
</dbReference>